<dbReference type="Proteomes" id="UP000614460">
    <property type="component" value="Unassembled WGS sequence"/>
</dbReference>
<keyword evidence="2" id="KW-1185">Reference proteome</keyword>
<name>A0A8H9FZT5_9SPHI</name>
<evidence type="ECO:0000313" key="2">
    <source>
        <dbReference type="Proteomes" id="UP000614460"/>
    </source>
</evidence>
<dbReference type="AlphaFoldDB" id="A0A8H9FZT5"/>
<gene>
    <name evidence="1" type="ORF">GCM10011516_08540</name>
</gene>
<reference evidence="1" key="2">
    <citation type="submission" date="2020-09" db="EMBL/GenBank/DDBJ databases">
        <authorList>
            <person name="Sun Q."/>
            <person name="Zhou Y."/>
        </authorList>
    </citation>
    <scope>NUCLEOTIDE SEQUENCE</scope>
    <source>
        <strain evidence="1">CGMCC 1.15966</strain>
    </source>
</reference>
<sequence length="215" mass="24422">MKYDLLNRVVSYSSPTEQEFINFIYDFFGRLYEIEIIEEDKTQKMEIKYSKNDEPVSAVVSISKKGENSVSARKFIDYELKDGKVVGMKVLETGGSAHEVRLDYAGDDLVRVTSIGNAGFVSHEFELGRKRSPFASARFRHVLNAELPPIFYSTKEYTGHTILLSEGLTISSKIENHTDPKGTFLWIRDSIEILRRNAFTPLGPGQTIKDPLFNL</sequence>
<organism evidence="1 2">
    <name type="scientific">Sphingobacterium cellulitidis</name>
    <dbReference type="NCBI Taxonomy" id="1768011"/>
    <lineage>
        <taxon>Bacteria</taxon>
        <taxon>Pseudomonadati</taxon>
        <taxon>Bacteroidota</taxon>
        <taxon>Sphingobacteriia</taxon>
        <taxon>Sphingobacteriales</taxon>
        <taxon>Sphingobacteriaceae</taxon>
        <taxon>Sphingobacterium</taxon>
    </lineage>
</organism>
<reference evidence="1" key="1">
    <citation type="journal article" date="2014" name="Int. J. Syst. Evol. Microbiol.">
        <title>Complete genome sequence of Corynebacterium casei LMG S-19264T (=DSM 44701T), isolated from a smear-ripened cheese.</title>
        <authorList>
            <consortium name="US DOE Joint Genome Institute (JGI-PGF)"/>
            <person name="Walter F."/>
            <person name="Albersmeier A."/>
            <person name="Kalinowski J."/>
            <person name="Ruckert C."/>
        </authorList>
    </citation>
    <scope>NUCLEOTIDE SEQUENCE</scope>
    <source>
        <strain evidence="1">CGMCC 1.15966</strain>
    </source>
</reference>
<accession>A0A8H9FZT5</accession>
<dbReference type="EMBL" id="BMKM01000001">
    <property type="protein sequence ID" value="GGE13063.1"/>
    <property type="molecule type" value="Genomic_DNA"/>
</dbReference>
<comment type="caution">
    <text evidence="1">The sequence shown here is derived from an EMBL/GenBank/DDBJ whole genome shotgun (WGS) entry which is preliminary data.</text>
</comment>
<evidence type="ECO:0000313" key="1">
    <source>
        <dbReference type="EMBL" id="GGE13063.1"/>
    </source>
</evidence>
<proteinExistence type="predicted"/>
<protein>
    <submittedName>
        <fullName evidence="1">Uncharacterized protein</fullName>
    </submittedName>
</protein>